<feature type="compositionally biased region" description="Basic and acidic residues" evidence="1">
    <location>
        <begin position="89"/>
        <end position="101"/>
    </location>
</feature>
<reference evidence="2 3" key="1">
    <citation type="submission" date="2020-05" db="EMBL/GenBank/DDBJ databases">
        <title>MicrobeNet Type strains.</title>
        <authorList>
            <person name="Nicholson A.C."/>
        </authorList>
    </citation>
    <scope>NUCLEOTIDE SEQUENCE [LARGE SCALE GENOMIC DNA]</scope>
    <source>
        <strain evidence="2 3">JCM 3224</strain>
    </source>
</reference>
<dbReference type="Proteomes" id="UP000586827">
    <property type="component" value="Unassembled WGS sequence"/>
</dbReference>
<keyword evidence="3" id="KW-1185">Reference proteome</keyword>
<evidence type="ECO:0000313" key="3">
    <source>
        <dbReference type="Proteomes" id="UP000586827"/>
    </source>
</evidence>
<name>A0A849CCS1_9NOCA</name>
<comment type="caution">
    <text evidence="2">The sequence shown here is derived from an EMBL/GenBank/DDBJ whole genome shotgun (WGS) entry which is preliminary data.</text>
</comment>
<evidence type="ECO:0000256" key="1">
    <source>
        <dbReference type="SAM" id="MobiDB-lite"/>
    </source>
</evidence>
<dbReference type="EMBL" id="JABELX010000026">
    <property type="protein sequence ID" value="NNH75716.1"/>
    <property type="molecule type" value="Genomic_DNA"/>
</dbReference>
<sequence>MEVTFKRTGARQYSTIIADDVHGLRELDPAPGYHDYVPHDLAHYIVECELGLTNAVFGRAERGGGMFRPVAEGGRNSREARRQARKQRKREDRMRDTDHSNDNQMDLSEQLAGLSLVHWVRRHDPTARPPAWIPATVELDDDVRAALDRVGERLDTVASAWHRLRIGETLTFRWPNSEPIA</sequence>
<dbReference type="RefSeq" id="WP_067529499.1">
    <property type="nucleotide sequence ID" value="NZ_JABELX010000026.1"/>
</dbReference>
<feature type="region of interest" description="Disordered" evidence="1">
    <location>
        <begin position="65"/>
        <end position="107"/>
    </location>
</feature>
<evidence type="ECO:0000313" key="2">
    <source>
        <dbReference type="EMBL" id="NNH75716.1"/>
    </source>
</evidence>
<protein>
    <submittedName>
        <fullName evidence="2">Uncharacterized protein</fullName>
    </submittedName>
</protein>
<accession>A0A849CCS1</accession>
<organism evidence="2 3">
    <name type="scientific">Nocardia uniformis</name>
    <dbReference type="NCBI Taxonomy" id="53432"/>
    <lineage>
        <taxon>Bacteria</taxon>
        <taxon>Bacillati</taxon>
        <taxon>Actinomycetota</taxon>
        <taxon>Actinomycetes</taxon>
        <taxon>Mycobacteriales</taxon>
        <taxon>Nocardiaceae</taxon>
        <taxon>Nocardia</taxon>
    </lineage>
</organism>
<gene>
    <name evidence="2" type="ORF">HLB23_38700</name>
</gene>
<proteinExistence type="predicted"/>
<dbReference type="AlphaFoldDB" id="A0A849CCS1"/>